<evidence type="ECO:0000256" key="6">
    <source>
        <dbReference type="ARBA" id="ARBA00023235"/>
    </source>
</evidence>
<dbReference type="InterPro" id="IPR016066">
    <property type="entry name" value="A-D-PHexomutase_CS"/>
</dbReference>
<dbReference type="InterPro" id="IPR036900">
    <property type="entry name" value="A-D-PHexomutase_C_sf"/>
</dbReference>
<evidence type="ECO:0000259" key="8">
    <source>
        <dbReference type="Pfam" id="PF02878"/>
    </source>
</evidence>
<dbReference type="InterPro" id="IPR001173">
    <property type="entry name" value="Glyco_trans_2-like"/>
</dbReference>
<evidence type="ECO:0000256" key="5">
    <source>
        <dbReference type="ARBA" id="ARBA00022842"/>
    </source>
</evidence>
<feature type="domain" description="Alpha-D-phosphohexomutase alpha/beta/alpha" evidence="10">
    <location>
        <begin position="263"/>
        <end position="373"/>
    </location>
</feature>
<dbReference type="InterPro" id="IPR005844">
    <property type="entry name" value="A-D-PHexomutase_a/b/a-I"/>
</dbReference>
<dbReference type="GO" id="GO:0000287">
    <property type="term" value="F:magnesium ion binding"/>
    <property type="evidence" value="ECO:0007669"/>
    <property type="project" value="InterPro"/>
</dbReference>
<dbReference type="InterPro" id="IPR005841">
    <property type="entry name" value="Alpha-D-phosphohexomutase_SF"/>
</dbReference>
<dbReference type="GO" id="GO:0005975">
    <property type="term" value="P:carbohydrate metabolic process"/>
    <property type="evidence" value="ECO:0007669"/>
    <property type="project" value="InterPro"/>
</dbReference>
<dbReference type="Gene3D" id="3.40.120.10">
    <property type="entry name" value="Alpha-D-Glucose-1,6-Bisphosphate, subunit A, domain 3"/>
    <property type="match status" value="3"/>
</dbReference>
<dbReference type="InterPro" id="IPR029044">
    <property type="entry name" value="Nucleotide-diphossugar_trans"/>
</dbReference>
<dbReference type="PROSITE" id="PS00710">
    <property type="entry name" value="PGM_PMM"/>
    <property type="match status" value="1"/>
</dbReference>
<dbReference type="PANTHER" id="PTHR43771">
    <property type="entry name" value="PHOSPHOMANNOMUTASE"/>
    <property type="match status" value="1"/>
</dbReference>
<dbReference type="GO" id="GO:0016868">
    <property type="term" value="F:intramolecular phosphotransferase activity"/>
    <property type="evidence" value="ECO:0007669"/>
    <property type="project" value="InterPro"/>
</dbReference>
<dbReference type="CDD" id="cd03801">
    <property type="entry name" value="GT4_PimA-like"/>
    <property type="match status" value="1"/>
</dbReference>
<dbReference type="Gene3D" id="3.90.550.10">
    <property type="entry name" value="Spore Coat Polysaccharide Biosynthesis Protein SpsA, Chain A"/>
    <property type="match status" value="1"/>
</dbReference>
<dbReference type="Gene3D" id="3.30.310.50">
    <property type="entry name" value="Alpha-D-phosphohexomutase, C-terminal domain"/>
    <property type="match status" value="1"/>
</dbReference>
<dbReference type="Pfam" id="PF02878">
    <property type="entry name" value="PGM_PMM_I"/>
    <property type="match status" value="1"/>
</dbReference>
<dbReference type="SUPFAM" id="SSF53756">
    <property type="entry name" value="UDP-Glycosyltransferase/glycogen phosphorylase"/>
    <property type="match status" value="1"/>
</dbReference>
<dbReference type="InterPro" id="IPR005846">
    <property type="entry name" value="A-D-PHexomutase_a/b/a-III"/>
</dbReference>
<dbReference type="InterPro" id="IPR016055">
    <property type="entry name" value="A-D-PHexomutase_a/b/a-I/II/III"/>
</dbReference>
<dbReference type="PRINTS" id="PR00509">
    <property type="entry name" value="PGMPMM"/>
</dbReference>
<gene>
    <name evidence="11" type="ORF">LCGC14_0306510</name>
</gene>
<evidence type="ECO:0000256" key="3">
    <source>
        <dbReference type="ARBA" id="ARBA00022553"/>
    </source>
</evidence>
<feature type="domain" description="Alpha-D-phosphohexomutase alpha/beta/alpha" evidence="8">
    <location>
        <begin position="7"/>
        <end position="134"/>
    </location>
</feature>
<evidence type="ECO:0000259" key="9">
    <source>
        <dbReference type="Pfam" id="PF02879"/>
    </source>
</evidence>
<dbReference type="Pfam" id="PF13692">
    <property type="entry name" value="Glyco_trans_1_4"/>
    <property type="match status" value="1"/>
</dbReference>
<evidence type="ECO:0000259" key="7">
    <source>
        <dbReference type="Pfam" id="PF00535"/>
    </source>
</evidence>
<dbReference type="Pfam" id="PF02879">
    <property type="entry name" value="PGM_PMM_II"/>
    <property type="match status" value="1"/>
</dbReference>
<evidence type="ECO:0000256" key="4">
    <source>
        <dbReference type="ARBA" id="ARBA00022723"/>
    </source>
</evidence>
<reference evidence="11" key="1">
    <citation type="journal article" date="2015" name="Nature">
        <title>Complex archaea that bridge the gap between prokaryotes and eukaryotes.</title>
        <authorList>
            <person name="Spang A."/>
            <person name="Saw J.H."/>
            <person name="Jorgensen S.L."/>
            <person name="Zaremba-Niedzwiedzka K."/>
            <person name="Martijn J."/>
            <person name="Lind A.E."/>
            <person name="van Eijk R."/>
            <person name="Schleper C."/>
            <person name="Guy L."/>
            <person name="Ettema T.J."/>
        </authorList>
    </citation>
    <scope>NUCLEOTIDE SEQUENCE</scope>
</reference>
<dbReference type="Gene3D" id="3.40.50.2000">
    <property type="entry name" value="Glycogen Phosphorylase B"/>
    <property type="match status" value="1"/>
</dbReference>
<evidence type="ECO:0000256" key="1">
    <source>
        <dbReference type="ARBA" id="ARBA00001946"/>
    </source>
</evidence>
<comment type="cofactor">
    <cofactor evidence="1">
        <name>Mg(2+)</name>
        <dbReference type="ChEBI" id="CHEBI:18420"/>
    </cofactor>
</comment>
<comment type="similarity">
    <text evidence="2">Belongs to the phosphohexose mutase family.</text>
</comment>
<feature type="domain" description="Glycosyltransferase 2-like" evidence="7">
    <location>
        <begin position="734"/>
        <end position="843"/>
    </location>
</feature>
<evidence type="ECO:0000259" key="10">
    <source>
        <dbReference type="Pfam" id="PF02880"/>
    </source>
</evidence>
<dbReference type="CDD" id="cd03089">
    <property type="entry name" value="PMM_PGM"/>
    <property type="match status" value="1"/>
</dbReference>
<evidence type="ECO:0000256" key="2">
    <source>
        <dbReference type="ARBA" id="ARBA00010231"/>
    </source>
</evidence>
<dbReference type="EMBL" id="LAZR01000196">
    <property type="protein sequence ID" value="KKN82693.1"/>
    <property type="molecule type" value="Genomic_DNA"/>
</dbReference>
<dbReference type="Pfam" id="PF02880">
    <property type="entry name" value="PGM_PMM_III"/>
    <property type="match status" value="1"/>
</dbReference>
<keyword evidence="6" id="KW-0413">Isomerase</keyword>
<dbReference type="InterPro" id="IPR005845">
    <property type="entry name" value="A-D-PHexomutase_a/b/a-II"/>
</dbReference>
<evidence type="ECO:0000313" key="11">
    <source>
        <dbReference type="EMBL" id="KKN82693.1"/>
    </source>
</evidence>
<proteinExistence type="inferred from homology"/>
<dbReference type="PANTHER" id="PTHR43771:SF1">
    <property type="entry name" value="PHOSPHOMANNOMUTASE"/>
    <property type="match status" value="1"/>
</dbReference>
<dbReference type="CDD" id="cd04186">
    <property type="entry name" value="GT_2_like_c"/>
    <property type="match status" value="1"/>
</dbReference>
<dbReference type="SUPFAM" id="SSF53448">
    <property type="entry name" value="Nucleotide-diphospho-sugar transferases"/>
    <property type="match status" value="1"/>
</dbReference>
<name>A0A0F9WUX8_9ZZZZ</name>
<evidence type="ECO:0008006" key="12">
    <source>
        <dbReference type="Google" id="ProtNLM"/>
    </source>
</evidence>
<dbReference type="Pfam" id="PF00535">
    <property type="entry name" value="Glycos_transf_2"/>
    <property type="match status" value="1"/>
</dbReference>
<accession>A0A0F9WUX8</accession>
<keyword evidence="4" id="KW-0479">Metal-binding</keyword>
<keyword evidence="3" id="KW-0597">Phosphoprotein</keyword>
<sequence>MEKLTCFKAYDIRGQLGTELNEDIAYRIGRAYAEVVKAKTVVVGGDARETSELLKLAVAKGLQEGGCDVIDIGMVGTEEIYFATSHLNVDGGIEVTASHNPIDYNGLKLVRENSKPISGDTGLLDIKALAEKNKWQNVPKAKQGSYKKKSNLAPYVEHLLTYITPKNIKPLKLVVNSGNGAAGHVVDALEQQFKSLSIPIEFIKVHHNPDHTFPNGIPNPLLTENRAATADAVKLHKADMGIAWDGDFDRCFLFDETGEFIEGYYIVGLLAEAFLVKNPGEKIIFDPRVYWNTVDIVKENNGIPVMSKTGHAFIKERMRKEDAIYGGEMSAHHYFRDFAYCDSGMIPWLLVAELLSLKSLKLSDMVKERIAKFPSSGEINKTVECAATTIKKIEQKYSALPNATIDRTDGLGIEFPEWRFNLRKSNTEPLIRLNVESKRDIATMTEKTQEILKDVTESTKPPVMRGRIERIYAGLIEGWAAAEDDATPLNVKVIADGNIVIGTGSASEFRADLKQGGVNNGNHMFRIPLSVPWIDKTKTVNIQLVDAQTNQPIKHPEFTHEMKQNTIKADIIREQHGHILIDLTASENLGAFTLELYCDDKVIATQSLEVNAYGHRAHIALPISLVDGNTRLYKVGIAGLSDVIGMGLIKADPIQTPWQYIKESHAKPGFMSLPKQASHRYESLEYQIEAMSKGANTCSIANLTQVHKLLVEGYEGRTNFPAFSLPKFNKPRVSIIVPAYNKFELTYHCIASIALSFNKTSYEVILADDCSTDETSEAESIIENLVISRNPENLRFLRSCNRAAKIAKGEFIIMLNNDTEVTSFWIDELINKLDEDQTIGMTGSKLLNLDGSLQEAGGIVWENGQPWNVGRDRNPMTPEFNYAREVDYLTGAAMCIRSSVWEEVGAFSEELVPCYYEDTDIAFKVRDAGYKTVYVPHSQVVHFEGQSHGTDVTKGLKRYQVINEQTFRSKWFKAFRNNGTASLENMMIEKDRNVDQRILVIDANTPFPNKDAGGYAVVQEVKLMLSLGFKVTFVPENMAHLGKYTTELQRMGVEVLYTPFYTSVHDVLNKRLAEMDAVYIVRYSVAEKYIDFIQAHSNAKIIFNNCDLHFLREMRAALRVNGDRNGIENSLETRAKELSVCQKADAILCYNSTEHAVITSHILEAQKLHLTPWVLEQKTVGPEFQKREGIAFLGGYNHYPNVEAVEYLANDIMPLLAKQRPDITLYVYGSNMPKELKKYDADNIKMLGFAETLDGVYHDHRVFVAPLLSGAGIKGKVLEAMAYGTPTILTEVAAEGTGLTQGISTLIAQEPQEWVDAIIKLYDDEKLWTKFAENEQTLVAEKYSFEHGQKAFKKIFSSVGIYTSRII</sequence>
<comment type="caution">
    <text evidence="11">The sequence shown here is derived from an EMBL/GenBank/DDBJ whole genome shotgun (WGS) entry which is preliminary data.</text>
</comment>
<feature type="domain" description="Alpha-D-phosphohexomutase alpha/beta/alpha" evidence="9">
    <location>
        <begin position="154"/>
        <end position="258"/>
    </location>
</feature>
<dbReference type="SUPFAM" id="SSF53738">
    <property type="entry name" value="Phosphoglucomutase, first 3 domains"/>
    <property type="match status" value="3"/>
</dbReference>
<keyword evidence="5" id="KW-0460">Magnesium</keyword>
<dbReference type="SUPFAM" id="SSF55957">
    <property type="entry name" value="Phosphoglucomutase, C-terminal domain"/>
    <property type="match status" value="1"/>
</dbReference>
<protein>
    <recommendedName>
        <fullName evidence="12">Phosphomannomutase</fullName>
    </recommendedName>
</protein>
<organism evidence="11">
    <name type="scientific">marine sediment metagenome</name>
    <dbReference type="NCBI Taxonomy" id="412755"/>
    <lineage>
        <taxon>unclassified sequences</taxon>
        <taxon>metagenomes</taxon>
        <taxon>ecological metagenomes</taxon>
    </lineage>
</organism>